<dbReference type="EC" id="2.7.13.3" evidence="2"/>
<dbReference type="InterPro" id="IPR036890">
    <property type="entry name" value="HATPase_C_sf"/>
</dbReference>
<dbReference type="PRINTS" id="PR00344">
    <property type="entry name" value="BCTRLSENSOR"/>
</dbReference>
<dbReference type="InterPro" id="IPR000700">
    <property type="entry name" value="PAS-assoc_C"/>
</dbReference>
<dbReference type="InterPro" id="IPR036097">
    <property type="entry name" value="HisK_dim/P_sf"/>
</dbReference>
<dbReference type="PANTHER" id="PTHR43304">
    <property type="entry name" value="PHYTOCHROME-LIKE PROTEIN CPH1"/>
    <property type="match status" value="1"/>
</dbReference>
<reference evidence="9 10" key="1">
    <citation type="submission" date="2023-10" db="EMBL/GenBank/DDBJ databases">
        <title>Hymenobacter endophyticus sp. nov., an isolate from the leaf tissues of wheat.</title>
        <authorList>
            <person name="Dai Y."/>
        </authorList>
    </citation>
    <scope>NUCLEOTIDE SEQUENCE [LARGE SCALE GENOMIC DNA]</scope>
    <source>
        <strain evidence="9 10">ZK17L-C2</strain>
    </source>
</reference>
<feature type="domain" description="PAC" evidence="8">
    <location>
        <begin position="387"/>
        <end position="442"/>
    </location>
</feature>
<dbReference type="SMART" id="SM00387">
    <property type="entry name" value="HATPase_c"/>
    <property type="match status" value="1"/>
</dbReference>
<dbReference type="Gene3D" id="1.10.287.130">
    <property type="match status" value="1"/>
</dbReference>
<evidence type="ECO:0000256" key="4">
    <source>
        <dbReference type="ARBA" id="ARBA00022679"/>
    </source>
</evidence>
<keyword evidence="4" id="KW-0808">Transferase</keyword>
<dbReference type="PANTHER" id="PTHR43304:SF1">
    <property type="entry name" value="PAC DOMAIN-CONTAINING PROTEIN"/>
    <property type="match status" value="1"/>
</dbReference>
<name>A0ABU3TDB5_9BACT</name>
<keyword evidence="10" id="KW-1185">Reference proteome</keyword>
<comment type="caution">
    <text evidence="9">The sequence shown here is derived from an EMBL/GenBank/DDBJ whole genome shotgun (WGS) entry which is preliminary data.</text>
</comment>
<keyword evidence="6" id="KW-0175">Coiled coil</keyword>
<organism evidence="9 10">
    <name type="scientific">Hymenobacter endophyticus</name>
    <dbReference type="NCBI Taxonomy" id="3076335"/>
    <lineage>
        <taxon>Bacteria</taxon>
        <taxon>Pseudomonadati</taxon>
        <taxon>Bacteroidota</taxon>
        <taxon>Cytophagia</taxon>
        <taxon>Cytophagales</taxon>
        <taxon>Hymenobacteraceae</taxon>
        <taxon>Hymenobacter</taxon>
    </lineage>
</organism>
<dbReference type="SUPFAM" id="SSF55874">
    <property type="entry name" value="ATPase domain of HSP90 chaperone/DNA topoisomerase II/histidine kinase"/>
    <property type="match status" value="1"/>
</dbReference>
<accession>A0ABU3TDB5</accession>
<sequence>MPAGFANSARSLPASLLPALLENSLAGVGYFLPLTDEAGAVHDFTIDYLNPAAERLLGPATPGQGLRQWLPANQAAGILELLQTAWFAGSQLVERVVGLPLSGGSISLRATAQQVGEGMLLNCLPVSEAVLAAEQEARQQSEARELAAYAEANRQREHLYNLLEQAPAMICVFDGPDHVFQFVNPAYQALVGARPLVGLPIAVAMPELKGQPIFALLDQVYQTGETFSAHEMLVQLDHANEGPADLEQRYYNFIYQARRSQQGDISGIYVFAYEVTAQVEARQQIERQNELLEVRVAEGIRAAEAQREAQQADLRRIFEQTPVAIAILRGPELVIELANAAIGEIWGRPPAGTLGQPYFQALPDTAGQGFENILAGVMRTGQPYSINEAPVTLNRFHTGQPRQAYVDFTFQPLQNEAGHTTGLIAVGYEVTEQVAIRQQQQKQQNLLHSLFLEVPAPIAILAGPTFTYQLVNPAYQLIFPGRSLLNRPVLEALPELAGTPVLALLQQVYTTGESHVAREFPVQVARTEGQPLETVYFTFTYQARRNELDQIDGVLVFAYDETEQVRARLSMQANQQQAQQLADELSNTNAQLTRANADLDTFVYMASHDLKAPITNIDGLLQALRHELTQPAAEADTETVLRLMQDSVQRFQRTIKYLTEVSRWQNVQDQPITHVSLPEVVADVCRDLAPLLAVTGGQVLLSPDSCTQLLFAEKHLRSLLYNLLSNGLKYRSPERAPLVQVRCHFNQEQAFVLEVEDNGLGLTPEQQQRVFGMFQRLHDHVEGSGIGLYLAKQVVEKTGGQLSVASKVGVGSIFRAVLPQPIVKAERSH</sequence>
<evidence type="ECO:0000256" key="3">
    <source>
        <dbReference type="ARBA" id="ARBA00022553"/>
    </source>
</evidence>
<evidence type="ECO:0000259" key="8">
    <source>
        <dbReference type="PROSITE" id="PS50113"/>
    </source>
</evidence>
<evidence type="ECO:0000256" key="5">
    <source>
        <dbReference type="ARBA" id="ARBA00022777"/>
    </source>
</evidence>
<evidence type="ECO:0000259" key="7">
    <source>
        <dbReference type="PROSITE" id="PS50109"/>
    </source>
</evidence>
<evidence type="ECO:0000256" key="6">
    <source>
        <dbReference type="SAM" id="Coils"/>
    </source>
</evidence>
<feature type="domain" description="Histidine kinase" evidence="7">
    <location>
        <begin position="605"/>
        <end position="822"/>
    </location>
</feature>
<proteinExistence type="predicted"/>
<dbReference type="InterPro" id="IPR005467">
    <property type="entry name" value="His_kinase_dom"/>
</dbReference>
<dbReference type="SUPFAM" id="SSF47384">
    <property type="entry name" value="Homodimeric domain of signal transducing histidine kinase"/>
    <property type="match status" value="1"/>
</dbReference>
<keyword evidence="3" id="KW-0597">Phosphoprotein</keyword>
<dbReference type="EMBL" id="JAWDJT010000002">
    <property type="protein sequence ID" value="MDU0369270.1"/>
    <property type="molecule type" value="Genomic_DNA"/>
</dbReference>
<dbReference type="SMART" id="SM00388">
    <property type="entry name" value="HisKA"/>
    <property type="match status" value="1"/>
</dbReference>
<gene>
    <name evidence="9" type="ORF">ROI90_02585</name>
</gene>
<dbReference type="Gene3D" id="3.30.565.10">
    <property type="entry name" value="Histidine kinase-like ATPase, C-terminal domain"/>
    <property type="match status" value="1"/>
</dbReference>
<dbReference type="PROSITE" id="PS50113">
    <property type="entry name" value="PAC"/>
    <property type="match status" value="1"/>
</dbReference>
<feature type="coiled-coil region" evidence="6">
    <location>
        <begin position="559"/>
        <end position="598"/>
    </location>
</feature>
<evidence type="ECO:0000256" key="2">
    <source>
        <dbReference type="ARBA" id="ARBA00012438"/>
    </source>
</evidence>
<dbReference type="InterPro" id="IPR003594">
    <property type="entry name" value="HATPase_dom"/>
</dbReference>
<keyword evidence="5" id="KW-0418">Kinase</keyword>
<evidence type="ECO:0000256" key="1">
    <source>
        <dbReference type="ARBA" id="ARBA00000085"/>
    </source>
</evidence>
<dbReference type="RefSeq" id="WP_315996789.1">
    <property type="nucleotide sequence ID" value="NZ_JAWDJT010000002.1"/>
</dbReference>
<dbReference type="SUPFAM" id="SSF55785">
    <property type="entry name" value="PYP-like sensor domain (PAS domain)"/>
    <property type="match status" value="3"/>
</dbReference>
<evidence type="ECO:0000313" key="9">
    <source>
        <dbReference type="EMBL" id="MDU0369270.1"/>
    </source>
</evidence>
<dbReference type="Pfam" id="PF08448">
    <property type="entry name" value="PAS_4"/>
    <property type="match status" value="3"/>
</dbReference>
<protein>
    <recommendedName>
        <fullName evidence="2">histidine kinase</fullName>
        <ecNumber evidence="2">2.7.13.3</ecNumber>
    </recommendedName>
</protein>
<dbReference type="Gene3D" id="3.30.450.20">
    <property type="entry name" value="PAS domain"/>
    <property type="match status" value="3"/>
</dbReference>
<dbReference type="InterPro" id="IPR004358">
    <property type="entry name" value="Sig_transdc_His_kin-like_C"/>
</dbReference>
<dbReference type="PROSITE" id="PS50109">
    <property type="entry name" value="HIS_KIN"/>
    <property type="match status" value="1"/>
</dbReference>
<comment type="catalytic activity">
    <reaction evidence="1">
        <text>ATP + protein L-histidine = ADP + protein N-phospho-L-histidine.</text>
        <dbReference type="EC" id="2.7.13.3"/>
    </reaction>
</comment>
<dbReference type="Pfam" id="PF02518">
    <property type="entry name" value="HATPase_c"/>
    <property type="match status" value="1"/>
</dbReference>
<dbReference type="InterPro" id="IPR052162">
    <property type="entry name" value="Sensor_kinase/Photoreceptor"/>
</dbReference>
<evidence type="ECO:0000313" key="10">
    <source>
        <dbReference type="Proteomes" id="UP001250698"/>
    </source>
</evidence>
<dbReference type="InterPro" id="IPR035965">
    <property type="entry name" value="PAS-like_dom_sf"/>
</dbReference>
<dbReference type="InterPro" id="IPR003661">
    <property type="entry name" value="HisK_dim/P_dom"/>
</dbReference>
<dbReference type="Pfam" id="PF00512">
    <property type="entry name" value="HisKA"/>
    <property type="match status" value="1"/>
</dbReference>
<dbReference type="Proteomes" id="UP001250698">
    <property type="component" value="Unassembled WGS sequence"/>
</dbReference>
<dbReference type="CDD" id="cd00082">
    <property type="entry name" value="HisKA"/>
    <property type="match status" value="1"/>
</dbReference>
<dbReference type="InterPro" id="IPR000014">
    <property type="entry name" value="PAS"/>
</dbReference>
<dbReference type="SMART" id="SM00091">
    <property type="entry name" value="PAS"/>
    <property type="match status" value="4"/>
</dbReference>
<dbReference type="InterPro" id="IPR013656">
    <property type="entry name" value="PAS_4"/>
</dbReference>